<feature type="transmembrane region" description="Helical" evidence="2">
    <location>
        <begin position="33"/>
        <end position="55"/>
    </location>
</feature>
<dbReference type="InterPro" id="IPR014263">
    <property type="entry name" value="Methanolan_biosynth_EpsI"/>
</dbReference>
<accession>A0A246JLX0</accession>
<keyword evidence="5" id="KW-1185">Reference proteome</keyword>
<reference evidence="4 5" key="1">
    <citation type="journal article" date="2008" name="Int. J. Syst. Evol. Microbiol.">
        <title>Description of Roseateles aquatilis sp. nov. and Roseateles terrae sp. nov., in the class Betaproteobacteria, and emended description of the genus Roseateles.</title>
        <authorList>
            <person name="Gomila M."/>
            <person name="Bowien B."/>
            <person name="Falsen E."/>
            <person name="Moore E.R."/>
            <person name="Lalucat J."/>
        </authorList>
    </citation>
    <scope>NUCLEOTIDE SEQUENCE [LARGE SCALE GENOMIC DNA]</scope>
    <source>
        <strain evidence="4 5">CCUG 48205</strain>
    </source>
</reference>
<feature type="domain" description="Methanolan biosynthesis EpsI" evidence="3">
    <location>
        <begin position="42"/>
        <end position="252"/>
    </location>
</feature>
<dbReference type="Proteomes" id="UP000197468">
    <property type="component" value="Unassembled WGS sequence"/>
</dbReference>
<dbReference type="OrthoDB" id="8583485at2"/>
<evidence type="ECO:0000313" key="5">
    <source>
        <dbReference type="Proteomes" id="UP000197468"/>
    </source>
</evidence>
<evidence type="ECO:0000259" key="3">
    <source>
        <dbReference type="Pfam" id="PF11984"/>
    </source>
</evidence>
<evidence type="ECO:0000313" key="4">
    <source>
        <dbReference type="EMBL" id="OWQ93597.1"/>
    </source>
</evidence>
<dbReference type="NCBIfam" id="TIGR02914">
    <property type="entry name" value="EpsI_fam"/>
    <property type="match status" value="1"/>
</dbReference>
<keyword evidence="2" id="KW-1133">Transmembrane helix</keyword>
<keyword evidence="2" id="KW-0472">Membrane</keyword>
<evidence type="ECO:0000256" key="1">
    <source>
        <dbReference type="SAM" id="MobiDB-lite"/>
    </source>
</evidence>
<organism evidence="4 5">
    <name type="scientific">Roseateles aquatilis</name>
    <dbReference type="NCBI Taxonomy" id="431061"/>
    <lineage>
        <taxon>Bacteria</taxon>
        <taxon>Pseudomonadati</taxon>
        <taxon>Pseudomonadota</taxon>
        <taxon>Betaproteobacteria</taxon>
        <taxon>Burkholderiales</taxon>
        <taxon>Sphaerotilaceae</taxon>
        <taxon>Roseateles</taxon>
    </lineage>
</organism>
<feature type="region of interest" description="Disordered" evidence="1">
    <location>
        <begin position="1"/>
        <end position="26"/>
    </location>
</feature>
<gene>
    <name evidence="4" type="primary">epsI</name>
    <name evidence="4" type="ORF">CDN99_03820</name>
</gene>
<evidence type="ECO:0000256" key="2">
    <source>
        <dbReference type="SAM" id="Phobius"/>
    </source>
</evidence>
<feature type="compositionally biased region" description="Pro residues" evidence="1">
    <location>
        <begin position="1"/>
        <end position="22"/>
    </location>
</feature>
<name>A0A246JLX0_9BURK</name>
<protein>
    <submittedName>
        <fullName evidence="4">EpsI family protein</fullName>
    </submittedName>
</protein>
<dbReference type="Pfam" id="PF11984">
    <property type="entry name" value="DUF3485"/>
    <property type="match status" value="1"/>
</dbReference>
<comment type="caution">
    <text evidence="4">The sequence shown here is derived from an EMBL/GenBank/DDBJ whole genome shotgun (WGS) entry which is preliminary data.</text>
</comment>
<keyword evidence="2" id="KW-0812">Transmembrane</keyword>
<dbReference type="EMBL" id="NIOF01000001">
    <property type="protein sequence ID" value="OWQ93597.1"/>
    <property type="molecule type" value="Genomic_DNA"/>
</dbReference>
<dbReference type="AlphaFoldDB" id="A0A246JLX0"/>
<proteinExistence type="predicted"/>
<dbReference type="RefSeq" id="WP_088382743.1">
    <property type="nucleotide sequence ID" value="NZ_NIOF01000001.1"/>
</dbReference>
<sequence>MSPRPVPPAGAPVPPSSSPMPPSSLSTNRLPRLPLGVCVGGVALMLVAVGAAWLATPRLQAMQGAPSSLEATVPASFGDWRMIQDARTQVDVSQGVETVQEQPYDQTVMRTYVNGKGEQIMLALAWGERQRQDVKVHRPEVCYPAQGYSIRKAADGPAIPTSARAQPVPSVELLTEARGGGYEAVRYWIRIGDMYGGDGMAARWYILNEGFRGRIPDGMLVRASQRLAQPGAEAQSQALMASFLSELVAAVPAGTRTLLVR</sequence>